<dbReference type="EMBL" id="CP016364">
    <property type="protein sequence ID" value="APG46158.1"/>
    <property type="molecule type" value="Genomic_DNA"/>
</dbReference>
<dbReference type="CDD" id="cd24082">
    <property type="entry name" value="ASKHA_NBD_GspK-like"/>
    <property type="match status" value="1"/>
</dbReference>
<gene>
    <name evidence="2" type="ORF">PhaeoP97_00720</name>
</gene>
<accession>A0A1L3I243</accession>
<dbReference type="AlphaFoldDB" id="A0A1L3I243"/>
<dbReference type="STRING" id="1844006.PhaeoP97_00720"/>
<dbReference type="InterPro" id="IPR043129">
    <property type="entry name" value="ATPase_NBD"/>
</dbReference>
<keyword evidence="3" id="KW-1185">Reference proteome</keyword>
<dbReference type="Pfam" id="PF01869">
    <property type="entry name" value="BcrAD_BadFG"/>
    <property type="match status" value="1"/>
</dbReference>
<evidence type="ECO:0000259" key="1">
    <source>
        <dbReference type="Pfam" id="PF01869"/>
    </source>
</evidence>
<dbReference type="KEGG" id="php:PhaeoP97_00720"/>
<dbReference type="InterPro" id="IPR052519">
    <property type="entry name" value="Euk-type_GlcNAc_Kinase"/>
</dbReference>
<sequence>MTDSHFPYLIAVDGGGTSCRFALLKSGATPPQRLVVTGGSANVYTAPDQAVATLSAGLADLQRQSGLTDAVFSQIPVYAGLAGVIDRESAARVAEALPQAHVRVEDDRMPAVVGALGEETASLIGVGTGSFLGRQVAGQVTLIGGHGTVLGDEASGGWLGRRVLQLTLQAAEGVELMTPLLRSCLRDYSNETAKIVRFAQTARPVAFGAYAPRVAKAAAEGDAAGQRLMAEGAEYLCNGLQALGRRPEEPVYHIGGVAAQYAAYLPADVADYLRGAEGSPLDGALELSRRFAREIAQEVV</sequence>
<evidence type="ECO:0000313" key="2">
    <source>
        <dbReference type="EMBL" id="APG46158.1"/>
    </source>
</evidence>
<dbReference type="RefSeq" id="WP_072503909.1">
    <property type="nucleotide sequence ID" value="NZ_CP016364.1"/>
</dbReference>
<organism evidence="2 3">
    <name type="scientific">Phaeobacter porticola</name>
    <dbReference type="NCBI Taxonomy" id="1844006"/>
    <lineage>
        <taxon>Bacteria</taxon>
        <taxon>Pseudomonadati</taxon>
        <taxon>Pseudomonadota</taxon>
        <taxon>Alphaproteobacteria</taxon>
        <taxon>Rhodobacterales</taxon>
        <taxon>Roseobacteraceae</taxon>
        <taxon>Phaeobacter</taxon>
    </lineage>
</organism>
<reference evidence="3" key="1">
    <citation type="submission" date="2016-07" db="EMBL/GenBank/DDBJ databases">
        <title>Phaeobacter portensis sp. nov., a tropodithietic acid producing bacterium isolated from a German harbor.</title>
        <authorList>
            <person name="Freese H.M."/>
            <person name="Bunk B."/>
            <person name="Breider S."/>
            <person name="Brinkhoff T."/>
        </authorList>
    </citation>
    <scope>NUCLEOTIDE SEQUENCE [LARGE SCALE GENOMIC DNA]</scope>
    <source>
        <strain evidence="3">P97</strain>
    </source>
</reference>
<dbReference type="Proteomes" id="UP000183859">
    <property type="component" value="Chromosome"/>
</dbReference>
<dbReference type="InterPro" id="IPR002731">
    <property type="entry name" value="ATPase_BadF"/>
</dbReference>
<proteinExistence type="predicted"/>
<feature type="domain" description="ATPase BadF/BadG/BcrA/BcrD type" evidence="1">
    <location>
        <begin position="12"/>
        <end position="263"/>
    </location>
</feature>
<dbReference type="PANTHER" id="PTHR43190:SF3">
    <property type="entry name" value="N-ACETYL-D-GLUCOSAMINE KINASE"/>
    <property type="match status" value="1"/>
</dbReference>
<name>A0A1L3I243_9RHOB</name>
<dbReference type="Gene3D" id="3.30.420.40">
    <property type="match status" value="2"/>
</dbReference>
<evidence type="ECO:0000313" key="3">
    <source>
        <dbReference type="Proteomes" id="UP000183859"/>
    </source>
</evidence>
<dbReference type="SUPFAM" id="SSF53067">
    <property type="entry name" value="Actin-like ATPase domain"/>
    <property type="match status" value="2"/>
</dbReference>
<dbReference type="PANTHER" id="PTHR43190">
    <property type="entry name" value="N-ACETYL-D-GLUCOSAMINE KINASE"/>
    <property type="match status" value="1"/>
</dbReference>
<dbReference type="OrthoDB" id="63487at2"/>
<protein>
    <submittedName>
        <fullName evidence="2">Putative ATPase, BadF/BadG/BcrA/BcrD type</fullName>
    </submittedName>
</protein>